<comment type="caution">
    <text evidence="5">The sequence shown here is derived from an EMBL/GenBank/DDBJ whole genome shotgun (WGS) entry which is preliminary data.</text>
</comment>
<dbReference type="PANTHER" id="PTHR11373">
    <property type="entry name" value="DEOXYNUCLEOSIDE TRIPHOSPHATE TRIPHOSPHOHYDROLASE"/>
    <property type="match status" value="1"/>
</dbReference>
<evidence type="ECO:0000313" key="6">
    <source>
        <dbReference type="Proteomes" id="UP000253727"/>
    </source>
</evidence>
<evidence type="ECO:0000313" key="5">
    <source>
        <dbReference type="EMBL" id="RDC60757.1"/>
    </source>
</evidence>
<organism evidence="5 6">
    <name type="scientific">Alteripontixanthobacter maritimus</name>
    <dbReference type="NCBI Taxonomy" id="2161824"/>
    <lineage>
        <taxon>Bacteria</taxon>
        <taxon>Pseudomonadati</taxon>
        <taxon>Pseudomonadota</taxon>
        <taxon>Alphaproteobacteria</taxon>
        <taxon>Sphingomonadales</taxon>
        <taxon>Erythrobacteraceae</taxon>
        <taxon>Alteripontixanthobacter</taxon>
    </lineage>
</organism>
<keyword evidence="6" id="KW-1185">Reference proteome</keyword>
<reference evidence="5 6" key="1">
    <citation type="submission" date="2018-04" db="EMBL/GenBank/DDBJ databases">
        <title>Altererythrobacter sp. HME9302 genome sequencing and assembly.</title>
        <authorList>
            <person name="Kang H."/>
            <person name="Kim H."/>
            <person name="Joh K."/>
        </authorList>
    </citation>
    <scope>NUCLEOTIDE SEQUENCE [LARGE SCALE GENOMIC DNA]</scope>
    <source>
        <strain evidence="5 6">HME9302</strain>
    </source>
</reference>
<keyword evidence="1 2" id="KW-0378">Hydrolase</keyword>
<proteinExistence type="inferred from homology"/>
<protein>
    <recommendedName>
        <fullName evidence="2">Deoxyguanosinetriphosphate triphosphohydrolase-like protein</fullName>
    </recommendedName>
</protein>
<comment type="similarity">
    <text evidence="2">Belongs to the dGTPase family. Type 2 subfamily.</text>
</comment>
<dbReference type="InterPro" id="IPR003607">
    <property type="entry name" value="HD/PDEase_dom"/>
</dbReference>
<sequence>MERAPFAADPAASKGREFSTSTSVSGGLETRGPRSEFQRDRDRIIHSIAFRRLRSKTQVFVSPDGDHYRTRLTHSLEVAQIGRVIARALKLDEDLTEALCLAHDIGHPPFGHAGEEALGAAMQSAGGFDHNAQTLRTLMRLESPYPGHDGLNLTWELLEGLAKHNGPVLQPGWALAELDAAYPMELAQHPSLEAQVASLADDIAYDNHDIDDGLRAGFLQLNDLLGLDFVAEQWRTVERRFPDAPHDRKLRELVRGQIGLMVNDLLAHTGQAVKGAGSIGDIRGAGTMLAGFSPAMAANERALKAFLYDKLYYHPEQTGTAARATQIIARLFDAYAADPALMGDEWTAHLPQDEPQRSRHIADFIAGMTDRFAIDRYEVLFGAAPEGLRNV</sequence>
<dbReference type="Gene3D" id="1.10.3210.10">
    <property type="entry name" value="Hypothetical protein af1432"/>
    <property type="match status" value="1"/>
</dbReference>
<feature type="domain" description="HD" evidence="4">
    <location>
        <begin position="71"/>
        <end position="206"/>
    </location>
</feature>
<dbReference type="OrthoDB" id="9803619at2"/>
<dbReference type="Pfam" id="PF13286">
    <property type="entry name" value="HD_assoc"/>
    <property type="match status" value="1"/>
</dbReference>
<dbReference type="Pfam" id="PF01966">
    <property type="entry name" value="HD"/>
    <property type="match status" value="1"/>
</dbReference>
<dbReference type="InterPro" id="IPR050135">
    <property type="entry name" value="dGTPase-like"/>
</dbReference>
<dbReference type="NCBIfam" id="TIGR01353">
    <property type="entry name" value="dGTP_triPase"/>
    <property type="match status" value="1"/>
</dbReference>
<dbReference type="SMART" id="SM00471">
    <property type="entry name" value="HDc"/>
    <property type="match status" value="1"/>
</dbReference>
<dbReference type="NCBIfam" id="NF002326">
    <property type="entry name" value="PRK01286.1-1"/>
    <property type="match status" value="1"/>
</dbReference>
<dbReference type="GO" id="GO:0006203">
    <property type="term" value="P:dGTP catabolic process"/>
    <property type="evidence" value="ECO:0007669"/>
    <property type="project" value="TreeGrafter"/>
</dbReference>
<accession>A0A369QBZ4</accession>
<dbReference type="PROSITE" id="PS51831">
    <property type="entry name" value="HD"/>
    <property type="match status" value="1"/>
</dbReference>
<evidence type="ECO:0000256" key="3">
    <source>
        <dbReference type="SAM" id="MobiDB-lite"/>
    </source>
</evidence>
<dbReference type="CDD" id="cd00077">
    <property type="entry name" value="HDc"/>
    <property type="match status" value="1"/>
</dbReference>
<dbReference type="SUPFAM" id="SSF109604">
    <property type="entry name" value="HD-domain/PDEase-like"/>
    <property type="match status" value="1"/>
</dbReference>
<dbReference type="InterPro" id="IPR026875">
    <property type="entry name" value="PHydrolase_assoc_dom"/>
</dbReference>
<dbReference type="EMBL" id="QBKA01000002">
    <property type="protein sequence ID" value="RDC60757.1"/>
    <property type="molecule type" value="Genomic_DNA"/>
</dbReference>
<evidence type="ECO:0000256" key="1">
    <source>
        <dbReference type="ARBA" id="ARBA00022801"/>
    </source>
</evidence>
<dbReference type="HAMAP" id="MF_01212">
    <property type="entry name" value="dGTPase_type2"/>
    <property type="match status" value="1"/>
</dbReference>
<dbReference type="InterPro" id="IPR006261">
    <property type="entry name" value="dGTPase"/>
</dbReference>
<dbReference type="AlphaFoldDB" id="A0A369QBZ4"/>
<gene>
    <name evidence="5" type="ORF">HME9302_01973</name>
</gene>
<feature type="region of interest" description="Disordered" evidence="3">
    <location>
        <begin position="1"/>
        <end position="38"/>
    </location>
</feature>
<dbReference type="InterPro" id="IPR006674">
    <property type="entry name" value="HD_domain"/>
</dbReference>
<dbReference type="RefSeq" id="WP_115366856.1">
    <property type="nucleotide sequence ID" value="NZ_QBKA01000002.1"/>
</dbReference>
<dbReference type="InterPro" id="IPR023023">
    <property type="entry name" value="dNTPase_2"/>
</dbReference>
<dbReference type="GO" id="GO:0008832">
    <property type="term" value="F:dGTPase activity"/>
    <property type="evidence" value="ECO:0007669"/>
    <property type="project" value="TreeGrafter"/>
</dbReference>
<evidence type="ECO:0000259" key="4">
    <source>
        <dbReference type="PROSITE" id="PS51831"/>
    </source>
</evidence>
<name>A0A369QBZ4_9SPHN</name>
<evidence type="ECO:0000256" key="2">
    <source>
        <dbReference type="HAMAP-Rule" id="MF_01212"/>
    </source>
</evidence>
<dbReference type="PANTHER" id="PTHR11373:SF43">
    <property type="entry name" value="DEOXYGUANOSINETRIPHOSPHATE TRIPHOSPHOHYDROLASE-LIKE PROTEIN"/>
    <property type="match status" value="1"/>
</dbReference>
<dbReference type="Proteomes" id="UP000253727">
    <property type="component" value="Unassembled WGS sequence"/>
</dbReference>